<feature type="domain" description="Glycosyltransferase subfamily 4-like N-terminal" evidence="4">
    <location>
        <begin position="118"/>
        <end position="223"/>
    </location>
</feature>
<evidence type="ECO:0000256" key="2">
    <source>
        <dbReference type="SAM" id="MobiDB-lite"/>
    </source>
</evidence>
<dbReference type="PANTHER" id="PTHR46401:SF2">
    <property type="entry name" value="GLYCOSYLTRANSFERASE WBBK-RELATED"/>
    <property type="match status" value="1"/>
</dbReference>
<dbReference type="Gene3D" id="3.40.50.2000">
    <property type="entry name" value="Glycogen Phosphorylase B"/>
    <property type="match status" value="2"/>
</dbReference>
<feature type="region of interest" description="Disordered" evidence="2">
    <location>
        <begin position="450"/>
        <end position="472"/>
    </location>
</feature>
<dbReference type="InterPro" id="IPR001296">
    <property type="entry name" value="Glyco_trans_1"/>
</dbReference>
<comment type="caution">
    <text evidence="5">The sequence shown here is derived from an EMBL/GenBank/DDBJ whole genome shotgun (WGS) entry which is preliminary data.</text>
</comment>
<dbReference type="AlphaFoldDB" id="A0A6N8DH77"/>
<gene>
    <name evidence="5" type="ORF">GJ654_00765</name>
</gene>
<dbReference type="RefSeq" id="WP_155444185.1">
    <property type="nucleotide sequence ID" value="NZ_JAOQNR010000001.1"/>
</dbReference>
<dbReference type="CDD" id="cd03809">
    <property type="entry name" value="GT4_MtfB-like"/>
    <property type="match status" value="1"/>
</dbReference>
<dbReference type="GO" id="GO:0009103">
    <property type="term" value="P:lipopolysaccharide biosynthetic process"/>
    <property type="evidence" value="ECO:0007669"/>
    <property type="project" value="TreeGrafter"/>
</dbReference>
<name>A0A6N8DH77_RHOAC</name>
<dbReference type="GO" id="GO:0016757">
    <property type="term" value="F:glycosyltransferase activity"/>
    <property type="evidence" value="ECO:0007669"/>
    <property type="project" value="InterPro"/>
</dbReference>
<evidence type="ECO:0000313" key="6">
    <source>
        <dbReference type="Proteomes" id="UP000439113"/>
    </source>
</evidence>
<evidence type="ECO:0000313" key="5">
    <source>
        <dbReference type="EMBL" id="MTV29517.1"/>
    </source>
</evidence>
<dbReference type="PANTHER" id="PTHR46401">
    <property type="entry name" value="GLYCOSYLTRANSFERASE WBBK-RELATED"/>
    <property type="match status" value="1"/>
</dbReference>
<organism evidence="5 6">
    <name type="scientific">Rhodoblastus acidophilus</name>
    <name type="common">Rhodopseudomonas acidophila</name>
    <dbReference type="NCBI Taxonomy" id="1074"/>
    <lineage>
        <taxon>Bacteria</taxon>
        <taxon>Pseudomonadati</taxon>
        <taxon>Pseudomonadota</taxon>
        <taxon>Alphaproteobacteria</taxon>
        <taxon>Hyphomicrobiales</taxon>
        <taxon>Rhodoblastaceae</taxon>
        <taxon>Rhodoblastus</taxon>
    </lineage>
</organism>
<dbReference type="Pfam" id="PF00534">
    <property type="entry name" value="Glycos_transf_1"/>
    <property type="match status" value="1"/>
</dbReference>
<feature type="compositionally biased region" description="Low complexity" evidence="2">
    <location>
        <begin position="450"/>
        <end position="461"/>
    </location>
</feature>
<dbReference type="SUPFAM" id="SSF53756">
    <property type="entry name" value="UDP-Glycosyltransferase/glycogen phosphorylase"/>
    <property type="match status" value="1"/>
</dbReference>
<dbReference type="Proteomes" id="UP000439113">
    <property type="component" value="Unassembled WGS sequence"/>
</dbReference>
<feature type="compositionally biased region" description="Basic and acidic residues" evidence="2">
    <location>
        <begin position="463"/>
        <end position="472"/>
    </location>
</feature>
<reference evidence="5 6" key="1">
    <citation type="submission" date="2019-11" db="EMBL/GenBank/DDBJ databases">
        <title>Whole-genome sequence of a Rhodoblastus acidophilus DSM 142.</title>
        <authorList>
            <person name="Kyndt J.A."/>
            <person name="Meyer T.E."/>
        </authorList>
    </citation>
    <scope>NUCLEOTIDE SEQUENCE [LARGE SCALE GENOMIC DNA]</scope>
    <source>
        <strain evidence="5 6">DSM 142</strain>
    </source>
</reference>
<dbReference type="InterPro" id="IPR028098">
    <property type="entry name" value="Glyco_trans_4-like_N"/>
</dbReference>
<dbReference type="Pfam" id="PF13439">
    <property type="entry name" value="Glyco_transf_4"/>
    <property type="match status" value="1"/>
</dbReference>
<dbReference type="EMBL" id="WNKS01000001">
    <property type="protein sequence ID" value="MTV29517.1"/>
    <property type="molecule type" value="Genomic_DNA"/>
</dbReference>
<protein>
    <submittedName>
        <fullName evidence="5">Glycosyltransferase</fullName>
    </submittedName>
</protein>
<evidence type="ECO:0000256" key="1">
    <source>
        <dbReference type="ARBA" id="ARBA00022679"/>
    </source>
</evidence>
<evidence type="ECO:0000259" key="3">
    <source>
        <dbReference type="Pfam" id="PF00534"/>
    </source>
</evidence>
<feature type="domain" description="Glycosyl transferase family 1" evidence="3">
    <location>
        <begin position="255"/>
        <end position="419"/>
    </location>
</feature>
<accession>A0A6N8DH77</accession>
<dbReference type="OrthoDB" id="9801609at2"/>
<proteinExistence type="predicted"/>
<keyword evidence="1 5" id="KW-0808">Transferase</keyword>
<evidence type="ECO:0000259" key="4">
    <source>
        <dbReference type="Pfam" id="PF13439"/>
    </source>
</evidence>
<sequence length="472" mass="52200">MPPSILYELYNLGLAEGTGIATYARNTVQSATKAGYAVDGLFHSETQLSRKDPVMAEVAFFDRRSQRTSPTFRGAENALRYLFGAIDGVTLHQLAKTGVVLDLANPKSLFSAYRNVYVARRFMDLSRFHFKRFGRSIRIRPPVRPDIFHATQPIPLRVPGALNIYTIHDLVPLRLPSATLDDKKFFLNMVRRLGATADHIVTVSEASRRDLIDIAGIPEEKITNTYQAVSIPPKLAAMADDEVANILRNAFNLDMRGYHLFFGAIEPKKNLGRIIDAYVGSGSPCPLVIAGGLGWDYQAELERLEAVKSPYYQMVEQKIVPREKIRRVGRVPQDHLVALIRGARALIFPSLYEGFGLPVLEAMTLGTPVITSNTSALAEVAGDAALTVNPFRADEIAEAIRTLDADEALRRDLSWRGREQAKKFSPERYVERLDALYAKLLRRAPLASPALASNSPASAPLDVETKEAADVA</sequence>